<feature type="signal peptide" evidence="1">
    <location>
        <begin position="1"/>
        <end position="31"/>
    </location>
</feature>
<name>A0A8K0EJV7_BRALA</name>
<dbReference type="AlphaFoldDB" id="A0A8K0EJV7"/>
<reference evidence="2" key="1">
    <citation type="submission" date="2022-01" db="EMBL/GenBank/DDBJ databases">
        <authorList>
            <person name="Braso-Vives M."/>
        </authorList>
    </citation>
    <scope>NUCLEOTIDE SEQUENCE</scope>
</reference>
<dbReference type="EMBL" id="OV696703">
    <property type="protein sequence ID" value="CAH1250979.1"/>
    <property type="molecule type" value="Genomic_DNA"/>
</dbReference>
<sequence>MAVGCDLKRENMSARLFVLVALASLVTITYGLDCIQCVSTSANDNCQSLSTTINATTCAVGTFCSVISITNGGSFTSFTRSCLATDVTAGCITVLTIRTCSSFCQTDGCNTGDGGSGGGGAGMVRASALFLVVSAILAAVLY</sequence>
<dbReference type="OrthoDB" id="10057367at2759"/>
<evidence type="ECO:0000256" key="1">
    <source>
        <dbReference type="SAM" id="SignalP"/>
    </source>
</evidence>
<dbReference type="SUPFAM" id="SSF57302">
    <property type="entry name" value="Snake toxin-like"/>
    <property type="match status" value="1"/>
</dbReference>
<dbReference type="InterPro" id="IPR045860">
    <property type="entry name" value="Snake_toxin-like_sf"/>
</dbReference>
<organism evidence="2 3">
    <name type="scientific">Branchiostoma lanceolatum</name>
    <name type="common">Common lancelet</name>
    <name type="synonym">Amphioxus lanceolatum</name>
    <dbReference type="NCBI Taxonomy" id="7740"/>
    <lineage>
        <taxon>Eukaryota</taxon>
        <taxon>Metazoa</taxon>
        <taxon>Chordata</taxon>
        <taxon>Cephalochordata</taxon>
        <taxon>Leptocardii</taxon>
        <taxon>Amphioxiformes</taxon>
        <taxon>Branchiostomatidae</taxon>
        <taxon>Branchiostoma</taxon>
    </lineage>
</organism>
<keyword evidence="3" id="KW-1185">Reference proteome</keyword>
<protein>
    <submittedName>
        <fullName evidence="2">Hypp8959 protein</fullName>
    </submittedName>
</protein>
<gene>
    <name evidence="2" type="primary">Hypp8959</name>
    <name evidence="2" type="ORF">BLAG_LOCUS11505</name>
</gene>
<keyword evidence="1" id="KW-0732">Signal</keyword>
<feature type="chain" id="PRO_5035444263" evidence="1">
    <location>
        <begin position="32"/>
        <end position="142"/>
    </location>
</feature>
<evidence type="ECO:0000313" key="2">
    <source>
        <dbReference type="EMBL" id="CAH1250979.1"/>
    </source>
</evidence>
<proteinExistence type="predicted"/>
<accession>A0A8K0EJV7</accession>
<evidence type="ECO:0000313" key="3">
    <source>
        <dbReference type="Proteomes" id="UP000838412"/>
    </source>
</evidence>
<dbReference type="Proteomes" id="UP000838412">
    <property type="component" value="Chromosome 18"/>
</dbReference>